<dbReference type="Proteomes" id="UP001187192">
    <property type="component" value="Unassembled WGS sequence"/>
</dbReference>
<comment type="caution">
    <text evidence="1">The sequence shown here is derived from an EMBL/GenBank/DDBJ whole genome shotgun (WGS) entry which is preliminary data.</text>
</comment>
<organism evidence="1 2">
    <name type="scientific">Ficus carica</name>
    <name type="common">Common fig</name>
    <dbReference type="NCBI Taxonomy" id="3494"/>
    <lineage>
        <taxon>Eukaryota</taxon>
        <taxon>Viridiplantae</taxon>
        <taxon>Streptophyta</taxon>
        <taxon>Embryophyta</taxon>
        <taxon>Tracheophyta</taxon>
        <taxon>Spermatophyta</taxon>
        <taxon>Magnoliopsida</taxon>
        <taxon>eudicotyledons</taxon>
        <taxon>Gunneridae</taxon>
        <taxon>Pentapetalae</taxon>
        <taxon>rosids</taxon>
        <taxon>fabids</taxon>
        <taxon>Rosales</taxon>
        <taxon>Moraceae</taxon>
        <taxon>Ficeae</taxon>
        <taxon>Ficus</taxon>
    </lineage>
</organism>
<evidence type="ECO:0000313" key="2">
    <source>
        <dbReference type="Proteomes" id="UP001187192"/>
    </source>
</evidence>
<name>A0AA88A9Y3_FICCA</name>
<keyword evidence="2" id="KW-1185">Reference proteome</keyword>
<sequence>MGKLPSIRPCRRQHRISNLSTMVSPTIVTRRAPRLLQRKEVLGVLSGFRISSNIRD</sequence>
<accession>A0AA88A9Y3</accession>
<gene>
    <name evidence="1" type="ORF">TIFTF001_017679</name>
</gene>
<dbReference type="AlphaFoldDB" id="A0AA88A9Y3"/>
<protein>
    <submittedName>
        <fullName evidence="1">Uncharacterized protein</fullName>
    </submittedName>
</protein>
<proteinExistence type="predicted"/>
<evidence type="ECO:0000313" key="1">
    <source>
        <dbReference type="EMBL" id="GMN48500.1"/>
    </source>
</evidence>
<dbReference type="EMBL" id="BTGU01000028">
    <property type="protein sequence ID" value="GMN48500.1"/>
    <property type="molecule type" value="Genomic_DNA"/>
</dbReference>
<reference evidence="1" key="1">
    <citation type="submission" date="2023-07" db="EMBL/GenBank/DDBJ databases">
        <title>draft genome sequence of fig (Ficus carica).</title>
        <authorList>
            <person name="Takahashi T."/>
            <person name="Nishimura K."/>
        </authorList>
    </citation>
    <scope>NUCLEOTIDE SEQUENCE</scope>
</reference>